<name>A0A6J4JGT9_9BACT</name>
<accession>A0A6J4JGT9</accession>
<reference evidence="1" key="1">
    <citation type="submission" date="2020-02" db="EMBL/GenBank/DDBJ databases">
        <authorList>
            <person name="Meier V. D."/>
        </authorList>
    </citation>
    <scope>NUCLEOTIDE SEQUENCE</scope>
    <source>
        <strain evidence="1">AVDCRST_MAG63</strain>
    </source>
</reference>
<proteinExistence type="predicted"/>
<dbReference type="AlphaFoldDB" id="A0A6J4JGT9"/>
<organism evidence="1">
    <name type="scientific">uncultured Armatimonadetes bacterium</name>
    <dbReference type="NCBI Taxonomy" id="157466"/>
    <lineage>
        <taxon>Bacteria</taxon>
        <taxon>Bacillati</taxon>
        <taxon>Armatimonadota</taxon>
        <taxon>environmental samples</taxon>
    </lineage>
</organism>
<gene>
    <name evidence="1" type="ORF">AVDCRST_MAG63-3493</name>
</gene>
<evidence type="ECO:0000313" key="1">
    <source>
        <dbReference type="EMBL" id="CAA9280210.1"/>
    </source>
</evidence>
<sequence>MDHQRDVLQVQTFDERLQVRGVGLGQVGPVLRLVGQAEADMIGGDAAVADRQVLDQAAVQEGPRGRPVDEQDGLARALVDVVHPAHVQRQVARLERVLPFIHPVV</sequence>
<protein>
    <submittedName>
        <fullName evidence="1">Uncharacterized protein</fullName>
    </submittedName>
</protein>
<dbReference type="EMBL" id="CADCTO010000464">
    <property type="protein sequence ID" value="CAA9280210.1"/>
    <property type="molecule type" value="Genomic_DNA"/>
</dbReference>